<name>A0ACC2H390_DALPE</name>
<reference evidence="1" key="1">
    <citation type="submission" date="2021-05" db="EMBL/GenBank/DDBJ databases">
        <authorList>
            <person name="Pan Q."/>
            <person name="Jouanno E."/>
            <person name="Zahm M."/>
            <person name="Klopp C."/>
            <person name="Cabau C."/>
            <person name="Louis A."/>
            <person name="Berthelot C."/>
            <person name="Parey E."/>
            <person name="Roest Crollius H."/>
            <person name="Montfort J."/>
            <person name="Robinson-Rechavi M."/>
            <person name="Bouchez O."/>
            <person name="Lampietro C."/>
            <person name="Lopez Roques C."/>
            <person name="Donnadieu C."/>
            <person name="Postlethwait J."/>
            <person name="Bobe J."/>
            <person name="Dillon D."/>
            <person name="Chandos A."/>
            <person name="von Hippel F."/>
            <person name="Guiguen Y."/>
        </authorList>
    </citation>
    <scope>NUCLEOTIDE SEQUENCE</scope>
    <source>
        <strain evidence="1">YG-Jan2019</strain>
    </source>
</reference>
<evidence type="ECO:0000313" key="2">
    <source>
        <dbReference type="Proteomes" id="UP001157502"/>
    </source>
</evidence>
<dbReference type="Proteomes" id="UP001157502">
    <property type="component" value="Chromosome 6"/>
</dbReference>
<protein>
    <submittedName>
        <fullName evidence="1">Uncharacterized protein</fullName>
    </submittedName>
</protein>
<accession>A0ACC2H390</accession>
<keyword evidence="2" id="KW-1185">Reference proteome</keyword>
<organism evidence="1 2">
    <name type="scientific">Dallia pectoralis</name>
    <name type="common">Alaska blackfish</name>
    <dbReference type="NCBI Taxonomy" id="75939"/>
    <lineage>
        <taxon>Eukaryota</taxon>
        <taxon>Metazoa</taxon>
        <taxon>Chordata</taxon>
        <taxon>Craniata</taxon>
        <taxon>Vertebrata</taxon>
        <taxon>Euteleostomi</taxon>
        <taxon>Actinopterygii</taxon>
        <taxon>Neopterygii</taxon>
        <taxon>Teleostei</taxon>
        <taxon>Protacanthopterygii</taxon>
        <taxon>Esociformes</taxon>
        <taxon>Umbridae</taxon>
        <taxon>Dallia</taxon>
    </lineage>
</organism>
<evidence type="ECO:0000313" key="1">
    <source>
        <dbReference type="EMBL" id="KAJ8010260.1"/>
    </source>
</evidence>
<sequence>MLVRESFQEAGKDNPSKDTWDAPLSLKLREAAITLFEEFMRLGQVKFERSLAPCGAIGPPTVITFSDGSESSYGAVLYLRWETRDRVVMKLVESKAKLTPLDQKGDVIKGELCGAVFATRLKTYFKKHCHIKVKQWIHFVDSQPILAAIQKDSYGFQTFFANRIGEIQKAGHIEDWRWIGGRQNIADILTRGATPEELNERSEWQQGPGFLKLPQTDWPMKMATLRGHPKKLWSDRGTNFIGAKPALQDLHRYLATLQEASIEAAKNGTVWAWNFQPADAPHRNGVAEAAVKLIKRALTSLGGTTSSLTWGELQTLFYQAANLTNERPIDARAQEQEDSIEYLTPNTLLLGRTRQGGDTRGIDLCTHPWRRLRSIQIGVDMFWKKWSELAGPNLFVRPKWHRIQRIVAIGDIVWIADQNALRGQFRLGRIQARVP</sequence>
<comment type="caution">
    <text evidence="1">The sequence shown here is derived from an EMBL/GenBank/DDBJ whole genome shotgun (WGS) entry which is preliminary data.</text>
</comment>
<proteinExistence type="predicted"/>
<gene>
    <name evidence="1" type="ORF">DPEC_G00073150</name>
</gene>
<dbReference type="EMBL" id="CM055733">
    <property type="protein sequence ID" value="KAJ8010260.1"/>
    <property type="molecule type" value="Genomic_DNA"/>
</dbReference>